<dbReference type="Pfam" id="PF04304">
    <property type="entry name" value="DUF454"/>
    <property type="match status" value="1"/>
</dbReference>
<keyword evidence="1" id="KW-1133">Transmembrane helix</keyword>
<dbReference type="PANTHER" id="PTHR35813">
    <property type="entry name" value="INNER MEMBRANE PROTEIN YBAN"/>
    <property type="match status" value="1"/>
</dbReference>
<dbReference type="EMBL" id="JAGQHS010000213">
    <property type="protein sequence ID" value="MCA9758795.1"/>
    <property type="molecule type" value="Genomic_DNA"/>
</dbReference>
<dbReference type="AlphaFoldDB" id="A0A956SFK1"/>
<gene>
    <name evidence="2" type="ORF">KDA27_23580</name>
</gene>
<evidence type="ECO:0000313" key="2">
    <source>
        <dbReference type="EMBL" id="MCA9758795.1"/>
    </source>
</evidence>
<name>A0A956SFK1_UNCEI</name>
<feature type="transmembrane region" description="Helical" evidence="1">
    <location>
        <begin position="29"/>
        <end position="48"/>
    </location>
</feature>
<evidence type="ECO:0000256" key="1">
    <source>
        <dbReference type="SAM" id="Phobius"/>
    </source>
</evidence>
<organism evidence="2 3">
    <name type="scientific">Eiseniibacteriota bacterium</name>
    <dbReference type="NCBI Taxonomy" id="2212470"/>
    <lineage>
        <taxon>Bacteria</taxon>
        <taxon>Candidatus Eiseniibacteriota</taxon>
    </lineage>
</organism>
<keyword evidence="1" id="KW-0472">Membrane</keyword>
<dbReference type="Proteomes" id="UP000739538">
    <property type="component" value="Unassembled WGS sequence"/>
</dbReference>
<feature type="transmembrane region" description="Helical" evidence="1">
    <location>
        <begin position="100"/>
        <end position="119"/>
    </location>
</feature>
<reference evidence="2" key="1">
    <citation type="submission" date="2020-04" db="EMBL/GenBank/DDBJ databases">
        <authorList>
            <person name="Zhang T."/>
        </authorList>
    </citation>
    <scope>NUCLEOTIDE SEQUENCE</scope>
    <source>
        <strain evidence="2">HKST-UBA02</strain>
    </source>
</reference>
<keyword evidence="1" id="KW-0812">Transmembrane</keyword>
<evidence type="ECO:0000313" key="3">
    <source>
        <dbReference type="Proteomes" id="UP000739538"/>
    </source>
</evidence>
<sequence length="157" mass="17398">MSGRDGNIERDRCEAKALAMSPGRSVRRWTFALLGVLSVAIGFIGVFLPGLPTTIFLLFASYCFARSCPWLEDRLAKAPIFRPYLRYLDREEGMPLRARIVTIAMIWIASSVSCVVMYLRGGLETWFVAAIGSAALIGSIVVSRVFRGTSATRSRTR</sequence>
<feature type="transmembrane region" description="Helical" evidence="1">
    <location>
        <begin position="125"/>
        <end position="146"/>
    </location>
</feature>
<dbReference type="GO" id="GO:0005886">
    <property type="term" value="C:plasma membrane"/>
    <property type="evidence" value="ECO:0007669"/>
    <property type="project" value="TreeGrafter"/>
</dbReference>
<proteinExistence type="predicted"/>
<reference evidence="2" key="2">
    <citation type="journal article" date="2021" name="Microbiome">
        <title>Successional dynamics and alternative stable states in a saline activated sludge microbial community over 9 years.</title>
        <authorList>
            <person name="Wang Y."/>
            <person name="Ye J."/>
            <person name="Ju F."/>
            <person name="Liu L."/>
            <person name="Boyd J.A."/>
            <person name="Deng Y."/>
            <person name="Parks D.H."/>
            <person name="Jiang X."/>
            <person name="Yin X."/>
            <person name="Woodcroft B.J."/>
            <person name="Tyson G.W."/>
            <person name="Hugenholtz P."/>
            <person name="Polz M.F."/>
            <person name="Zhang T."/>
        </authorList>
    </citation>
    <scope>NUCLEOTIDE SEQUENCE</scope>
    <source>
        <strain evidence="2">HKST-UBA02</strain>
    </source>
</reference>
<dbReference type="PANTHER" id="PTHR35813:SF1">
    <property type="entry name" value="INNER MEMBRANE PROTEIN YBAN"/>
    <property type="match status" value="1"/>
</dbReference>
<dbReference type="InterPro" id="IPR007401">
    <property type="entry name" value="DUF454"/>
</dbReference>
<comment type="caution">
    <text evidence="2">The sequence shown here is derived from an EMBL/GenBank/DDBJ whole genome shotgun (WGS) entry which is preliminary data.</text>
</comment>
<accession>A0A956SFK1</accession>
<protein>
    <submittedName>
        <fullName evidence="2">YbaN family protein</fullName>
    </submittedName>
</protein>